<organism evidence="1 2">
    <name type="scientific">Clostridium sulfidigenes</name>
    <dbReference type="NCBI Taxonomy" id="318464"/>
    <lineage>
        <taxon>Bacteria</taxon>
        <taxon>Bacillati</taxon>
        <taxon>Bacillota</taxon>
        <taxon>Clostridia</taxon>
        <taxon>Eubacteriales</taxon>
        <taxon>Clostridiaceae</taxon>
        <taxon>Clostridium</taxon>
    </lineage>
</organism>
<dbReference type="EMBL" id="SVCM01000014">
    <property type="protein sequence ID" value="MBE6058774.1"/>
    <property type="molecule type" value="Genomic_DNA"/>
</dbReference>
<dbReference type="Proteomes" id="UP000768462">
    <property type="component" value="Unassembled WGS sequence"/>
</dbReference>
<reference evidence="1" key="1">
    <citation type="submission" date="2019-04" db="EMBL/GenBank/DDBJ databases">
        <title>Evolution of Biomass-Degrading Anaerobic Consortia Revealed by Metagenomics.</title>
        <authorList>
            <person name="Peng X."/>
        </authorList>
    </citation>
    <scope>NUCLEOTIDE SEQUENCE</scope>
    <source>
        <strain evidence="1">SIG254</strain>
    </source>
</reference>
<evidence type="ECO:0000313" key="2">
    <source>
        <dbReference type="Proteomes" id="UP000768462"/>
    </source>
</evidence>
<evidence type="ECO:0008006" key="3">
    <source>
        <dbReference type="Google" id="ProtNLM"/>
    </source>
</evidence>
<name>A0A927W5J2_9CLOT</name>
<comment type="caution">
    <text evidence="1">The sequence shown here is derived from an EMBL/GenBank/DDBJ whole genome shotgun (WGS) entry which is preliminary data.</text>
</comment>
<sequence length="239" mass="28100">MYECIDLDNQKIISVERYKELEKLNVNPKNIACIYCNRKVYLKADHSRKTRHFSHYPKNSCSCIDFKKIYNLRESYRKTKEEIEVLKKDLILNCFKVYNRVTQIQSDMNVEDFILLLKKLVNSKALLLTGTDVSLIPYLCLHLSEKRNNSFYIFTFDKIPNSPIWSLSSDKNVLKKYNLDSNNAILNTTIIPITSDFLNISYKIPSEFLNKIINPLIEIFNIKPPDDNFLIQALINRMN</sequence>
<gene>
    <name evidence="1" type="ORF">E7215_01175</name>
</gene>
<accession>A0A927W5J2</accession>
<protein>
    <recommendedName>
        <fullName evidence="3">Competence protein</fullName>
    </recommendedName>
</protein>
<dbReference type="AlphaFoldDB" id="A0A927W5J2"/>
<proteinExistence type="predicted"/>
<evidence type="ECO:0000313" key="1">
    <source>
        <dbReference type="EMBL" id="MBE6058774.1"/>
    </source>
</evidence>